<sequence length="191" mass="20766">MALDSLRGDREFRKVRSHGVPVRDPLFTLRVTEYRPRHGETWRPRAIIGLVVSKKTLKRAVDRNRARRRMREALRTLPGGLPPCRAILLPNPAVLTVPFEQLQAALVRALSRAPGRVKRGGPGGNQTRANQGQGKQDQNRQDQGRQSQASPEPGTPAQDQTGGNVRPARNVPASVPAPAPTATDAPPDGPA</sequence>
<feature type="region of interest" description="Disordered" evidence="9">
    <location>
        <begin position="113"/>
        <end position="191"/>
    </location>
</feature>
<dbReference type="EC" id="3.1.26.5" evidence="7 8"/>
<comment type="subunit">
    <text evidence="7">Consists of a catalytic RNA component (M1 or rnpB) and a protein subunit.</text>
</comment>
<evidence type="ECO:0000256" key="7">
    <source>
        <dbReference type="HAMAP-Rule" id="MF_00227"/>
    </source>
</evidence>
<keyword evidence="4 7" id="KW-0255">Endonuclease</keyword>
<dbReference type="Pfam" id="PF00825">
    <property type="entry name" value="Ribonuclease_P"/>
    <property type="match status" value="1"/>
</dbReference>
<evidence type="ECO:0000313" key="10">
    <source>
        <dbReference type="EMBL" id="GGS20605.1"/>
    </source>
</evidence>
<dbReference type="PANTHER" id="PTHR33992:SF1">
    <property type="entry name" value="RIBONUCLEASE P PROTEIN COMPONENT"/>
    <property type="match status" value="1"/>
</dbReference>
<protein>
    <recommendedName>
        <fullName evidence="7 8">Ribonuclease P protein component</fullName>
        <shortName evidence="7">RNase P protein</shortName>
        <shortName evidence="7">RNaseP protein</shortName>
        <ecNumber evidence="7 8">3.1.26.5</ecNumber>
    </recommendedName>
    <alternativeName>
        <fullName evidence="7">Protein C5</fullName>
    </alternativeName>
</protein>
<evidence type="ECO:0000256" key="4">
    <source>
        <dbReference type="ARBA" id="ARBA00022759"/>
    </source>
</evidence>
<keyword evidence="2 7" id="KW-0819">tRNA processing</keyword>
<evidence type="ECO:0000256" key="9">
    <source>
        <dbReference type="SAM" id="MobiDB-lite"/>
    </source>
</evidence>
<name>A0ABQ2SFK7_9DEIO</name>
<dbReference type="NCBIfam" id="TIGR00188">
    <property type="entry name" value="rnpA"/>
    <property type="match status" value="1"/>
</dbReference>
<comment type="catalytic activity">
    <reaction evidence="7">
        <text>Endonucleolytic cleavage of RNA, removing 5'-extranucleotides from tRNA precursor.</text>
        <dbReference type="EC" id="3.1.26.5"/>
    </reaction>
</comment>
<evidence type="ECO:0000256" key="6">
    <source>
        <dbReference type="ARBA" id="ARBA00022884"/>
    </source>
</evidence>
<dbReference type="Gene3D" id="3.30.230.10">
    <property type="match status" value="1"/>
</dbReference>
<comment type="caution">
    <text evidence="10">The sequence shown here is derived from an EMBL/GenBank/DDBJ whole genome shotgun (WGS) entry which is preliminary data.</text>
</comment>
<reference evidence="11" key="1">
    <citation type="journal article" date="2019" name="Int. J. Syst. Evol. Microbiol.">
        <title>The Global Catalogue of Microorganisms (GCM) 10K type strain sequencing project: providing services to taxonomists for standard genome sequencing and annotation.</title>
        <authorList>
            <consortium name="The Broad Institute Genomics Platform"/>
            <consortium name="The Broad Institute Genome Sequencing Center for Infectious Disease"/>
            <person name="Wu L."/>
            <person name="Ma J."/>
        </authorList>
    </citation>
    <scope>NUCLEOTIDE SEQUENCE [LARGE SCALE GENOMIC DNA]</scope>
    <source>
        <strain evidence="11">JCM 31406</strain>
    </source>
</reference>
<keyword evidence="5 7" id="KW-0378">Hydrolase</keyword>
<dbReference type="InterPro" id="IPR000100">
    <property type="entry name" value="RNase_P"/>
</dbReference>
<proteinExistence type="inferred from homology"/>
<keyword evidence="6 7" id="KW-0694">RNA-binding</keyword>
<accession>A0ABQ2SFK7</accession>
<feature type="compositionally biased region" description="Polar residues" evidence="9">
    <location>
        <begin position="125"/>
        <end position="136"/>
    </location>
</feature>
<dbReference type="SUPFAM" id="SSF54211">
    <property type="entry name" value="Ribosomal protein S5 domain 2-like"/>
    <property type="match status" value="1"/>
</dbReference>
<evidence type="ECO:0000256" key="1">
    <source>
        <dbReference type="ARBA" id="ARBA00002663"/>
    </source>
</evidence>
<dbReference type="PROSITE" id="PS00648">
    <property type="entry name" value="RIBONUCLEASE_P"/>
    <property type="match status" value="1"/>
</dbReference>
<keyword evidence="11" id="KW-1185">Reference proteome</keyword>
<dbReference type="HAMAP" id="MF_00227">
    <property type="entry name" value="RNase_P"/>
    <property type="match status" value="1"/>
</dbReference>
<evidence type="ECO:0000256" key="2">
    <source>
        <dbReference type="ARBA" id="ARBA00022694"/>
    </source>
</evidence>
<dbReference type="Proteomes" id="UP000620633">
    <property type="component" value="Unassembled WGS sequence"/>
</dbReference>
<gene>
    <name evidence="7 10" type="primary">rnpA</name>
    <name evidence="10" type="ORF">GCM10008961_10310</name>
</gene>
<comment type="similarity">
    <text evidence="7">Belongs to the RnpA family.</text>
</comment>
<dbReference type="EMBL" id="BMQO01000002">
    <property type="protein sequence ID" value="GGS20605.1"/>
    <property type="molecule type" value="Genomic_DNA"/>
</dbReference>
<dbReference type="InterPro" id="IPR020568">
    <property type="entry name" value="Ribosomal_Su5_D2-typ_SF"/>
</dbReference>
<evidence type="ECO:0000256" key="8">
    <source>
        <dbReference type="NCBIfam" id="TIGR00188"/>
    </source>
</evidence>
<evidence type="ECO:0000256" key="5">
    <source>
        <dbReference type="ARBA" id="ARBA00022801"/>
    </source>
</evidence>
<organism evidence="10 11">
    <name type="scientific">Deinococcus knuensis</name>
    <dbReference type="NCBI Taxonomy" id="1837380"/>
    <lineage>
        <taxon>Bacteria</taxon>
        <taxon>Thermotogati</taxon>
        <taxon>Deinococcota</taxon>
        <taxon>Deinococci</taxon>
        <taxon>Deinococcales</taxon>
        <taxon>Deinococcaceae</taxon>
        <taxon>Deinococcus</taxon>
    </lineage>
</organism>
<dbReference type="InterPro" id="IPR014721">
    <property type="entry name" value="Ribsml_uS5_D2-typ_fold_subgr"/>
</dbReference>
<dbReference type="InterPro" id="IPR020539">
    <property type="entry name" value="RNase_P_CS"/>
</dbReference>
<feature type="compositionally biased region" description="Low complexity" evidence="9">
    <location>
        <begin position="166"/>
        <end position="191"/>
    </location>
</feature>
<evidence type="ECO:0000313" key="11">
    <source>
        <dbReference type="Proteomes" id="UP000620633"/>
    </source>
</evidence>
<comment type="function">
    <text evidence="1 7">RNaseP catalyzes the removal of the 5'-leader sequence from pre-tRNA to produce the mature 5'-terminus. It can also cleave other RNA substrates such as 4.5S RNA. The protein component plays an auxiliary but essential role in vivo by binding to the 5'-leader sequence and broadening the substrate specificity of the ribozyme.</text>
</comment>
<dbReference type="PANTHER" id="PTHR33992">
    <property type="entry name" value="RIBONUCLEASE P PROTEIN COMPONENT"/>
    <property type="match status" value="1"/>
</dbReference>
<keyword evidence="3 7" id="KW-0540">Nuclease</keyword>
<evidence type="ECO:0000256" key="3">
    <source>
        <dbReference type="ARBA" id="ARBA00022722"/>
    </source>
</evidence>